<evidence type="ECO:0000256" key="1">
    <source>
        <dbReference type="SAM" id="Phobius"/>
    </source>
</evidence>
<dbReference type="OrthoDB" id="2139606at2759"/>
<keyword evidence="1" id="KW-0472">Membrane</keyword>
<feature type="transmembrane region" description="Helical" evidence="1">
    <location>
        <begin position="47"/>
        <end position="64"/>
    </location>
</feature>
<name>A0A9E7FNZ0_9LILI</name>
<accession>A0A9E7FNZ0</accession>
<organism evidence="2 3">
    <name type="scientific">Musa troglodytarum</name>
    <name type="common">fe'i banana</name>
    <dbReference type="NCBI Taxonomy" id="320322"/>
    <lineage>
        <taxon>Eukaryota</taxon>
        <taxon>Viridiplantae</taxon>
        <taxon>Streptophyta</taxon>
        <taxon>Embryophyta</taxon>
        <taxon>Tracheophyta</taxon>
        <taxon>Spermatophyta</taxon>
        <taxon>Magnoliopsida</taxon>
        <taxon>Liliopsida</taxon>
        <taxon>Zingiberales</taxon>
        <taxon>Musaceae</taxon>
        <taxon>Musa</taxon>
    </lineage>
</organism>
<dbReference type="EMBL" id="CP097507">
    <property type="protein sequence ID" value="URE00256.1"/>
    <property type="molecule type" value="Genomic_DNA"/>
</dbReference>
<keyword evidence="1" id="KW-1133">Transmembrane helix</keyword>
<evidence type="ECO:0000313" key="2">
    <source>
        <dbReference type="EMBL" id="URE00256.1"/>
    </source>
</evidence>
<proteinExistence type="predicted"/>
<keyword evidence="3" id="KW-1185">Reference proteome</keyword>
<evidence type="ECO:0000313" key="3">
    <source>
        <dbReference type="Proteomes" id="UP001055439"/>
    </source>
</evidence>
<dbReference type="EMBL" id="CP097507">
    <property type="protein sequence ID" value="URE00259.1"/>
    <property type="molecule type" value="Genomic_DNA"/>
</dbReference>
<keyword evidence="1" id="KW-0812">Transmembrane</keyword>
<protein>
    <submittedName>
        <fullName evidence="2">GLECT</fullName>
    </submittedName>
</protein>
<dbReference type="AlphaFoldDB" id="A0A9E7FNZ0"/>
<dbReference type="Proteomes" id="UP001055439">
    <property type="component" value="Chromosome 5"/>
</dbReference>
<sequence length="142" mass="15725">MVNRATTTTTLEHLSLHTSCNADLKGFIQFCTHRKAQRTSRRREKKGFPLLALVIVSVLPFLFFHGGDKGSLLILLSFLSSFLDAITRSQSSSFVACFGCAGRGRRSRVLRQHKTSNKKDSRIGSEMTAMKALSLSLSNNGF</sequence>
<reference evidence="2" key="1">
    <citation type="submission" date="2022-05" db="EMBL/GenBank/DDBJ databases">
        <title>The Musa troglodytarum L. genome provides insights into the mechanism of non-climacteric behaviour and enrichment of carotenoids.</title>
        <authorList>
            <person name="Wang J."/>
        </authorList>
    </citation>
    <scope>NUCLEOTIDE SEQUENCE</scope>
    <source>
        <tissue evidence="2">Leaf</tissue>
    </source>
</reference>
<gene>
    <name evidence="2" type="ORF">MUK42_00382</name>
</gene>